<dbReference type="AlphaFoldDB" id="A0A0N4Z5L7"/>
<keyword evidence="15" id="KW-1185">Reference proteome</keyword>
<evidence type="ECO:0000256" key="13">
    <source>
        <dbReference type="RuleBase" id="RU000679"/>
    </source>
</evidence>
<keyword evidence="7" id="KW-0915">Sodium</keyword>
<keyword evidence="12 13" id="KW-0407">Ion channel</keyword>
<proteinExistence type="inferred from homology"/>
<reference evidence="16" key="1">
    <citation type="submission" date="2017-02" db="UniProtKB">
        <authorList>
            <consortium name="WormBaseParasite"/>
        </authorList>
    </citation>
    <scope>IDENTIFICATION</scope>
</reference>
<dbReference type="Pfam" id="PF00858">
    <property type="entry name" value="ASC"/>
    <property type="match status" value="1"/>
</dbReference>
<keyword evidence="4 13" id="KW-0894">Sodium channel</keyword>
<evidence type="ECO:0000256" key="11">
    <source>
        <dbReference type="ARBA" id="ARBA00023201"/>
    </source>
</evidence>
<comment type="subcellular location">
    <subcellularLocation>
        <location evidence="1">Membrane</location>
        <topology evidence="1">Multi-pass membrane protein</topology>
    </subcellularLocation>
</comment>
<comment type="similarity">
    <text evidence="2 13">Belongs to the amiloride-sensitive sodium channel (TC 1.A.6) family.</text>
</comment>
<organism evidence="15 16">
    <name type="scientific">Parastrongyloides trichosuri</name>
    <name type="common">Possum-specific nematode worm</name>
    <dbReference type="NCBI Taxonomy" id="131310"/>
    <lineage>
        <taxon>Eukaryota</taxon>
        <taxon>Metazoa</taxon>
        <taxon>Ecdysozoa</taxon>
        <taxon>Nematoda</taxon>
        <taxon>Chromadorea</taxon>
        <taxon>Rhabditida</taxon>
        <taxon>Tylenchina</taxon>
        <taxon>Panagrolaimomorpha</taxon>
        <taxon>Strongyloidoidea</taxon>
        <taxon>Strongyloididae</taxon>
        <taxon>Parastrongyloides</taxon>
    </lineage>
</organism>
<evidence type="ECO:0000313" key="15">
    <source>
        <dbReference type="Proteomes" id="UP000038045"/>
    </source>
</evidence>
<dbReference type="GO" id="GO:0015280">
    <property type="term" value="F:ligand-gated sodium channel activity"/>
    <property type="evidence" value="ECO:0007669"/>
    <property type="project" value="TreeGrafter"/>
</dbReference>
<keyword evidence="9 14" id="KW-0472">Membrane</keyword>
<keyword evidence="5 13" id="KW-0812">Transmembrane</keyword>
<name>A0A0N4Z5L7_PARTI</name>
<keyword evidence="11 13" id="KW-0739">Sodium transport</keyword>
<evidence type="ECO:0000256" key="6">
    <source>
        <dbReference type="ARBA" id="ARBA00022989"/>
    </source>
</evidence>
<feature type="transmembrane region" description="Helical" evidence="14">
    <location>
        <begin position="55"/>
        <end position="76"/>
    </location>
</feature>
<evidence type="ECO:0000256" key="10">
    <source>
        <dbReference type="ARBA" id="ARBA00023180"/>
    </source>
</evidence>
<dbReference type="PANTHER" id="PTHR11690:SF1">
    <property type="entry name" value="DEGENERIN LIKE"/>
    <property type="match status" value="1"/>
</dbReference>
<evidence type="ECO:0000256" key="1">
    <source>
        <dbReference type="ARBA" id="ARBA00004141"/>
    </source>
</evidence>
<dbReference type="Proteomes" id="UP000038045">
    <property type="component" value="Unplaced"/>
</dbReference>
<keyword evidence="6 14" id="KW-1133">Transmembrane helix</keyword>
<keyword evidence="3 13" id="KW-0813">Transport</keyword>
<dbReference type="WBParaSite" id="PTRK_0000240300.1">
    <property type="protein sequence ID" value="PTRK_0000240300.1"/>
    <property type="gene ID" value="PTRK_0000240300"/>
</dbReference>
<evidence type="ECO:0000256" key="12">
    <source>
        <dbReference type="ARBA" id="ARBA00023303"/>
    </source>
</evidence>
<keyword evidence="8 13" id="KW-0406">Ion transport</keyword>
<feature type="transmembrane region" description="Helical" evidence="14">
    <location>
        <begin position="437"/>
        <end position="458"/>
    </location>
</feature>
<evidence type="ECO:0000313" key="16">
    <source>
        <dbReference type="WBParaSite" id="PTRK_0000240300.1"/>
    </source>
</evidence>
<evidence type="ECO:0000256" key="3">
    <source>
        <dbReference type="ARBA" id="ARBA00022448"/>
    </source>
</evidence>
<dbReference type="Gene3D" id="1.10.287.770">
    <property type="entry name" value="YojJ-like"/>
    <property type="match status" value="1"/>
</dbReference>
<protein>
    <submittedName>
        <fullName evidence="16">Acid-sensing ion channel 1</fullName>
    </submittedName>
</protein>
<evidence type="ECO:0000256" key="5">
    <source>
        <dbReference type="ARBA" id="ARBA00022692"/>
    </source>
</evidence>
<keyword evidence="10" id="KW-0325">Glycoprotein</keyword>
<evidence type="ECO:0000256" key="14">
    <source>
        <dbReference type="SAM" id="Phobius"/>
    </source>
</evidence>
<evidence type="ECO:0000256" key="9">
    <source>
        <dbReference type="ARBA" id="ARBA00023136"/>
    </source>
</evidence>
<evidence type="ECO:0000256" key="2">
    <source>
        <dbReference type="ARBA" id="ARBA00007193"/>
    </source>
</evidence>
<accession>A0A0N4Z5L7</accession>
<sequence length="474" mass="55892">MDDVNFIRSSSWRFIIDKDVTVSEDEESYISKESWVEMIHGLEYIIKIKNRRFKFAWLIFLIASTLVSIYLTGITISDFFENTTVTLDTIRRKQKILFHSITLCPKYSDTFNYTSVKNTFLDIRNDLDNKTVRNFIIYLSAGGGFDNYNNLINNFDDTILKTFENIMYDMIKYFGSLSNLYKFIFKDNNFKCEDFFDSCYAGDEKLNCCEIFEIKYILIRGKCYKLKHIYQEEPDELGKLSLTLKAVPSIFLDKKLYQEQVVVYNNPKTDSVAMFPRFYIYGRDWNSFMFTKQIYKLHYSNTECVRDINYQGLNVCWMNEWIRRKIHEKYNCTFFYLQDGNNLSICNPTIVIQNYDDIMITTLGKVNCKQACIREEVVTTLLTRPYSYVLAGIKNESEGSKIHLEMRYGKMQEYVYQDVLITTASGFISELGGHTGLFVGFTIITIFQMVFLIIKYLFREFSKMKIDMSNGIKL</sequence>
<dbReference type="PANTHER" id="PTHR11690">
    <property type="entry name" value="AMILORIDE-SENSITIVE SODIUM CHANNEL-RELATED"/>
    <property type="match status" value="1"/>
</dbReference>
<evidence type="ECO:0000256" key="8">
    <source>
        <dbReference type="ARBA" id="ARBA00023065"/>
    </source>
</evidence>
<evidence type="ECO:0000256" key="7">
    <source>
        <dbReference type="ARBA" id="ARBA00023053"/>
    </source>
</evidence>
<dbReference type="GO" id="GO:0005886">
    <property type="term" value="C:plasma membrane"/>
    <property type="evidence" value="ECO:0007669"/>
    <property type="project" value="TreeGrafter"/>
</dbReference>
<dbReference type="InterPro" id="IPR001873">
    <property type="entry name" value="ENaC"/>
</dbReference>
<evidence type="ECO:0000256" key="4">
    <source>
        <dbReference type="ARBA" id="ARBA00022461"/>
    </source>
</evidence>